<evidence type="ECO:0000256" key="4">
    <source>
        <dbReference type="ARBA" id="ARBA00022741"/>
    </source>
</evidence>
<organism evidence="7 8">
    <name type="scientific">Runella salmonicolor</name>
    <dbReference type="NCBI Taxonomy" id="2950278"/>
    <lineage>
        <taxon>Bacteria</taxon>
        <taxon>Pseudomonadati</taxon>
        <taxon>Bacteroidota</taxon>
        <taxon>Cytophagia</taxon>
        <taxon>Cytophagales</taxon>
        <taxon>Spirosomataceae</taxon>
        <taxon>Runella</taxon>
    </lineage>
</organism>
<reference evidence="7 8" key="1">
    <citation type="submission" date="2022-06" db="EMBL/GenBank/DDBJ databases">
        <title>Runella sp. S5 genome sequencing.</title>
        <authorList>
            <person name="Park S."/>
        </authorList>
    </citation>
    <scope>NUCLEOTIDE SEQUENCE [LARGE SCALE GENOMIC DNA]</scope>
    <source>
        <strain evidence="7 8">S5</strain>
    </source>
</reference>
<dbReference type="PANTHER" id="PTHR34139:SF1">
    <property type="entry name" value="RNASE MJ1380-RELATED"/>
    <property type="match status" value="1"/>
</dbReference>
<dbReference type="InterPro" id="IPR008201">
    <property type="entry name" value="HepT-like"/>
</dbReference>
<evidence type="ECO:0000313" key="8">
    <source>
        <dbReference type="Proteomes" id="UP001204772"/>
    </source>
</evidence>
<sequence length="82" mass="9486">MTVLWLIAGRTGDAVERNFEIIGEAANQLPEAFQNEHAEIAWHGVISFRNRLIHGYFGVDYEILWYIVQNDLQSLENQLRAL</sequence>
<comment type="caution">
    <text evidence="7">The sequence shown here is derived from an EMBL/GenBank/DDBJ whole genome shotgun (WGS) entry which is preliminary data.</text>
</comment>
<keyword evidence="3" id="KW-0540">Nuclease</keyword>
<dbReference type="EMBL" id="JAMZEL010000001">
    <property type="protein sequence ID" value="MCP1381645.1"/>
    <property type="molecule type" value="Genomic_DNA"/>
</dbReference>
<dbReference type="RefSeq" id="WP_253525392.1">
    <property type="nucleotide sequence ID" value="NZ_JAMZEL010000001.1"/>
</dbReference>
<accession>A0ABT1FIP6</accession>
<dbReference type="Pfam" id="PF01934">
    <property type="entry name" value="HepT-like"/>
    <property type="match status" value="1"/>
</dbReference>
<name>A0ABT1FIP6_9BACT</name>
<protein>
    <submittedName>
        <fullName evidence="7">DUF86 domain-containing protein</fullName>
    </submittedName>
</protein>
<keyword evidence="2" id="KW-1277">Toxin-antitoxin system</keyword>
<keyword evidence="5" id="KW-0378">Hydrolase</keyword>
<keyword evidence="8" id="KW-1185">Reference proteome</keyword>
<gene>
    <name evidence="7" type="ORF">NCI00_04380</name>
</gene>
<keyword evidence="1" id="KW-0597">Phosphoprotein</keyword>
<keyword evidence="4" id="KW-0547">Nucleotide-binding</keyword>
<evidence type="ECO:0000256" key="3">
    <source>
        <dbReference type="ARBA" id="ARBA00022722"/>
    </source>
</evidence>
<evidence type="ECO:0000256" key="6">
    <source>
        <dbReference type="ARBA" id="ARBA00024207"/>
    </source>
</evidence>
<comment type="similarity">
    <text evidence="6">Belongs to the HepT RNase toxin family.</text>
</comment>
<dbReference type="Proteomes" id="UP001204772">
    <property type="component" value="Unassembled WGS sequence"/>
</dbReference>
<dbReference type="PANTHER" id="PTHR34139">
    <property type="entry name" value="UPF0331 PROTEIN MJ0127"/>
    <property type="match status" value="1"/>
</dbReference>
<evidence type="ECO:0000256" key="5">
    <source>
        <dbReference type="ARBA" id="ARBA00022801"/>
    </source>
</evidence>
<dbReference type="InterPro" id="IPR037038">
    <property type="entry name" value="HepT-like_sf"/>
</dbReference>
<proteinExistence type="inferred from homology"/>
<evidence type="ECO:0000313" key="7">
    <source>
        <dbReference type="EMBL" id="MCP1381645.1"/>
    </source>
</evidence>
<evidence type="ECO:0000256" key="1">
    <source>
        <dbReference type="ARBA" id="ARBA00022553"/>
    </source>
</evidence>
<dbReference type="InterPro" id="IPR051813">
    <property type="entry name" value="HepT_RNase_toxin"/>
</dbReference>
<evidence type="ECO:0000256" key="2">
    <source>
        <dbReference type="ARBA" id="ARBA00022649"/>
    </source>
</evidence>
<dbReference type="Gene3D" id="1.20.120.580">
    <property type="entry name" value="bsu32300-like"/>
    <property type="match status" value="1"/>
</dbReference>